<keyword evidence="2" id="KW-0238">DNA-binding</keyword>
<dbReference type="InterPro" id="IPR018060">
    <property type="entry name" value="HTH_AraC"/>
</dbReference>
<name>A0ABT0KYB7_9GAMM</name>
<dbReference type="PANTHER" id="PTHR46796:SF7">
    <property type="entry name" value="ARAC FAMILY TRANSCRIPTIONAL REGULATOR"/>
    <property type="match status" value="1"/>
</dbReference>
<dbReference type="Pfam" id="PF12833">
    <property type="entry name" value="HTH_18"/>
    <property type="match status" value="1"/>
</dbReference>
<keyword evidence="1" id="KW-0805">Transcription regulation</keyword>
<protein>
    <submittedName>
        <fullName evidence="5">AraC family transcriptional regulator</fullName>
    </submittedName>
</protein>
<dbReference type="InterPro" id="IPR050204">
    <property type="entry name" value="AraC_XylS_family_regulators"/>
</dbReference>
<dbReference type="EMBL" id="JAKILK010000002">
    <property type="protein sequence ID" value="MCL1116459.1"/>
    <property type="molecule type" value="Genomic_DNA"/>
</dbReference>
<dbReference type="Pfam" id="PF06719">
    <property type="entry name" value="AraC_N"/>
    <property type="match status" value="1"/>
</dbReference>
<comment type="caution">
    <text evidence="5">The sequence shown here is derived from an EMBL/GenBank/DDBJ whole genome shotgun (WGS) entry which is preliminary data.</text>
</comment>
<dbReference type="PROSITE" id="PS01124">
    <property type="entry name" value="HTH_ARAC_FAMILY_2"/>
    <property type="match status" value="1"/>
</dbReference>
<accession>A0ABT0KYB7</accession>
<evidence type="ECO:0000256" key="3">
    <source>
        <dbReference type="ARBA" id="ARBA00023163"/>
    </source>
</evidence>
<evidence type="ECO:0000313" key="5">
    <source>
        <dbReference type="EMBL" id="MCL1116459.1"/>
    </source>
</evidence>
<evidence type="ECO:0000256" key="1">
    <source>
        <dbReference type="ARBA" id="ARBA00023015"/>
    </source>
</evidence>
<organism evidence="5 6">
    <name type="scientific">Shewanella aestuarii</name>
    <dbReference type="NCBI Taxonomy" id="1028752"/>
    <lineage>
        <taxon>Bacteria</taxon>
        <taxon>Pseudomonadati</taxon>
        <taxon>Pseudomonadota</taxon>
        <taxon>Gammaproteobacteria</taxon>
        <taxon>Alteromonadales</taxon>
        <taxon>Shewanellaceae</taxon>
        <taxon>Shewanella</taxon>
    </lineage>
</organism>
<dbReference type="InterPro" id="IPR018062">
    <property type="entry name" value="HTH_AraC-typ_CS"/>
</dbReference>
<evidence type="ECO:0000313" key="6">
    <source>
        <dbReference type="Proteomes" id="UP001203212"/>
    </source>
</evidence>
<dbReference type="SUPFAM" id="SSF46689">
    <property type="entry name" value="Homeodomain-like"/>
    <property type="match status" value="2"/>
</dbReference>
<proteinExistence type="predicted"/>
<gene>
    <name evidence="5" type="ORF">L2689_04275</name>
</gene>
<keyword evidence="6" id="KW-1185">Reference proteome</keyword>
<reference evidence="5 6" key="1">
    <citation type="submission" date="2022-01" db="EMBL/GenBank/DDBJ databases">
        <title>Whole genome-based taxonomy of the Shewanellaceae.</title>
        <authorList>
            <person name="Martin-Rodriguez A.J."/>
        </authorList>
    </citation>
    <scope>NUCLEOTIDE SEQUENCE [LARGE SCALE GENOMIC DNA]</scope>
    <source>
        <strain evidence="5 6">JCM 17801</strain>
    </source>
</reference>
<dbReference type="InterPro" id="IPR009594">
    <property type="entry name" value="Tscrpt_reg_HTH_AraC_N"/>
</dbReference>
<dbReference type="InterPro" id="IPR020449">
    <property type="entry name" value="Tscrpt_reg_AraC-type_HTH"/>
</dbReference>
<keyword evidence="3" id="KW-0804">Transcription</keyword>
<dbReference type="PROSITE" id="PS00041">
    <property type="entry name" value="HTH_ARAC_FAMILY_1"/>
    <property type="match status" value="1"/>
</dbReference>
<dbReference type="PRINTS" id="PR00032">
    <property type="entry name" value="HTHARAC"/>
</dbReference>
<feature type="domain" description="HTH araC/xylS-type" evidence="4">
    <location>
        <begin position="201"/>
        <end position="298"/>
    </location>
</feature>
<dbReference type="Gene3D" id="1.10.10.60">
    <property type="entry name" value="Homeodomain-like"/>
    <property type="match status" value="1"/>
</dbReference>
<dbReference type="SMART" id="SM00342">
    <property type="entry name" value="HTH_ARAC"/>
    <property type="match status" value="1"/>
</dbReference>
<evidence type="ECO:0000259" key="4">
    <source>
        <dbReference type="PROSITE" id="PS01124"/>
    </source>
</evidence>
<dbReference type="InterPro" id="IPR009057">
    <property type="entry name" value="Homeodomain-like_sf"/>
</dbReference>
<dbReference type="Proteomes" id="UP001203212">
    <property type="component" value="Unassembled WGS sequence"/>
</dbReference>
<dbReference type="RefSeq" id="WP_188840044.1">
    <property type="nucleotide sequence ID" value="NZ_BMOT01000002.1"/>
</dbReference>
<evidence type="ECO:0000256" key="2">
    <source>
        <dbReference type="ARBA" id="ARBA00023125"/>
    </source>
</evidence>
<sequence>MIKGCLQQKRATPQVLVENKLTFAAPEAELSIYDTFEQASRVALKSDQLLFCGMVTGKKVMHSVDDYEAAFYPHESFIMAPNQAVEIDFPEAKIHQPTTCLAIEIATDKVNQVAEKLQMRSPLDKPYGHWKYQQSVVHTHHNQQTQALLERMVQIFTENDQDRSCLIDLAISELVIRLLRFQTRDFLLLHSEQNPEFNGLNSVLQYMKNHLHEGLDIDVLCRLACMSRSKFFSQFKNHFGCTPMAFQQQLRLKQAAKFIAQGQQITQVCFSLGYHSASHFSRLFKQCYGMSPTDYKLRHLNS</sequence>
<dbReference type="PANTHER" id="PTHR46796">
    <property type="entry name" value="HTH-TYPE TRANSCRIPTIONAL ACTIVATOR RHAS-RELATED"/>
    <property type="match status" value="1"/>
</dbReference>